<dbReference type="OrthoDB" id="1705985at2"/>
<proteinExistence type="predicted"/>
<evidence type="ECO:0000313" key="2">
    <source>
        <dbReference type="Proteomes" id="UP000266301"/>
    </source>
</evidence>
<dbReference type="AlphaFoldDB" id="A0A386H1C6"/>
<dbReference type="EMBL" id="CP032416">
    <property type="protein sequence ID" value="AYD39365.1"/>
    <property type="molecule type" value="Genomic_DNA"/>
</dbReference>
<gene>
    <name evidence="1" type="ORF">D4Z93_01925</name>
</gene>
<dbReference type="RefSeq" id="WP_119970074.1">
    <property type="nucleotide sequence ID" value="NZ_CP032416.1"/>
</dbReference>
<sequence>MKNVLLSIDWDYFMPYIKNWNGSCIENNRGFIKQWYIKYFEGKMHGVDVIERFNVGRQLSYFWDLIYRHFKFTRDVKVIVSDSHKLSYDIAKKNSCSEVFLFDSHSDLGYGGLNSLKFEINCANWLGKLLSESVIDKAHIIYSPYTNENPEDFKDINSKFNVKYQETDELKSDININVVHICRSGAWTPPWLDGKFITFIKSFCHSFKIIECPKREWKPEKLNLASKIDLMF</sequence>
<dbReference type="Proteomes" id="UP000266301">
    <property type="component" value="Chromosome"/>
</dbReference>
<reference evidence="1 2" key="1">
    <citation type="journal article" date="2019" name="Int. J. Syst. Evol. Microbiol.">
        <title>Clostridium fermenticellae sp. nov., isolated from the mud in a fermentation cellar for the production of the Chinese liquor, baijiu.</title>
        <authorList>
            <person name="Xu P.X."/>
            <person name="Chai L.J."/>
            <person name="Qiu T."/>
            <person name="Zhang X.J."/>
            <person name="Lu Z.M."/>
            <person name="Xiao C."/>
            <person name="Wang S.T."/>
            <person name="Shen C.H."/>
            <person name="Shi J.S."/>
            <person name="Xu Z.H."/>
        </authorList>
    </citation>
    <scope>NUCLEOTIDE SEQUENCE [LARGE SCALE GENOMIC DNA]</scope>
    <source>
        <strain evidence="1 2">JN500901</strain>
    </source>
</reference>
<protein>
    <submittedName>
        <fullName evidence="1">Arginase</fullName>
    </submittedName>
</protein>
<organism evidence="1 2">
    <name type="scientific">Clostridium fermenticellae</name>
    <dbReference type="NCBI Taxonomy" id="2068654"/>
    <lineage>
        <taxon>Bacteria</taxon>
        <taxon>Bacillati</taxon>
        <taxon>Bacillota</taxon>
        <taxon>Clostridia</taxon>
        <taxon>Eubacteriales</taxon>
        <taxon>Clostridiaceae</taxon>
        <taxon>Clostridium</taxon>
    </lineage>
</organism>
<keyword evidence="2" id="KW-1185">Reference proteome</keyword>
<accession>A0A386H1C6</accession>
<name>A0A386H1C6_9CLOT</name>
<dbReference type="KEGG" id="cfer:D4Z93_01925"/>
<evidence type="ECO:0000313" key="1">
    <source>
        <dbReference type="EMBL" id="AYD39365.1"/>
    </source>
</evidence>